<dbReference type="InterPro" id="IPR003439">
    <property type="entry name" value="ABC_transporter-like_ATP-bd"/>
</dbReference>
<dbReference type="EMBL" id="JBHLZN010000004">
    <property type="protein sequence ID" value="MFB9887301.1"/>
    <property type="molecule type" value="Genomic_DNA"/>
</dbReference>
<name>A0ABV5ZDD7_9GAMM</name>
<dbReference type="PANTHER" id="PTHR42794">
    <property type="entry name" value="HEMIN IMPORT ATP-BINDING PROTEIN HMUV"/>
    <property type="match status" value="1"/>
</dbReference>
<keyword evidence="8" id="KW-1185">Reference proteome</keyword>
<dbReference type="InterPro" id="IPR027417">
    <property type="entry name" value="P-loop_NTPase"/>
</dbReference>
<evidence type="ECO:0000256" key="5">
    <source>
        <dbReference type="ARBA" id="ARBA00037066"/>
    </source>
</evidence>
<evidence type="ECO:0000256" key="3">
    <source>
        <dbReference type="ARBA" id="ARBA00022840"/>
    </source>
</evidence>
<evidence type="ECO:0000259" key="6">
    <source>
        <dbReference type="PROSITE" id="PS50893"/>
    </source>
</evidence>
<evidence type="ECO:0000256" key="2">
    <source>
        <dbReference type="ARBA" id="ARBA00022741"/>
    </source>
</evidence>
<reference evidence="7 8" key="1">
    <citation type="submission" date="2024-09" db="EMBL/GenBank/DDBJ databases">
        <authorList>
            <person name="Sun Q."/>
            <person name="Mori K."/>
        </authorList>
    </citation>
    <scope>NUCLEOTIDE SEQUENCE [LARGE SCALE GENOMIC DNA]</scope>
    <source>
        <strain evidence="7 8">ATCC 51285</strain>
    </source>
</reference>
<accession>A0ABV5ZDD7</accession>
<comment type="function">
    <text evidence="5">Part of the ABC transporter complex HmuTUV involved in hemin import. Responsible for energy coupling to the transport system.</text>
</comment>
<proteinExistence type="predicted"/>
<evidence type="ECO:0000256" key="1">
    <source>
        <dbReference type="ARBA" id="ARBA00022448"/>
    </source>
</evidence>
<dbReference type="RefSeq" id="WP_051527887.1">
    <property type="nucleotide sequence ID" value="NZ_JBHLZN010000004.1"/>
</dbReference>
<keyword evidence="1" id="KW-0813">Transport</keyword>
<evidence type="ECO:0000256" key="4">
    <source>
        <dbReference type="ARBA" id="ARBA00022967"/>
    </source>
</evidence>
<dbReference type="PROSITE" id="PS50893">
    <property type="entry name" value="ABC_TRANSPORTER_2"/>
    <property type="match status" value="1"/>
</dbReference>
<feature type="domain" description="ABC transporter" evidence="6">
    <location>
        <begin position="5"/>
        <end position="235"/>
    </location>
</feature>
<protein>
    <submittedName>
        <fullName evidence="7">ABC transporter ATP-binding protein</fullName>
    </submittedName>
</protein>
<comment type="caution">
    <text evidence="7">The sequence shown here is derived from an EMBL/GenBank/DDBJ whole genome shotgun (WGS) entry which is preliminary data.</text>
</comment>
<dbReference type="Proteomes" id="UP001589628">
    <property type="component" value="Unassembled WGS sequence"/>
</dbReference>
<evidence type="ECO:0000313" key="8">
    <source>
        <dbReference type="Proteomes" id="UP001589628"/>
    </source>
</evidence>
<keyword evidence="3 7" id="KW-0067">ATP-binding</keyword>
<dbReference type="Pfam" id="PF00005">
    <property type="entry name" value="ABC_tran"/>
    <property type="match status" value="1"/>
</dbReference>
<keyword evidence="2" id="KW-0547">Nucleotide-binding</keyword>
<dbReference type="SMART" id="SM00382">
    <property type="entry name" value="AAA"/>
    <property type="match status" value="1"/>
</dbReference>
<keyword evidence="4" id="KW-1278">Translocase</keyword>
<gene>
    <name evidence="7" type="ORF">ACFFLH_12850</name>
</gene>
<organism evidence="7 8">
    <name type="scientific">Balneatrix alpica</name>
    <dbReference type="NCBI Taxonomy" id="75684"/>
    <lineage>
        <taxon>Bacteria</taxon>
        <taxon>Pseudomonadati</taxon>
        <taxon>Pseudomonadota</taxon>
        <taxon>Gammaproteobacteria</taxon>
        <taxon>Oceanospirillales</taxon>
        <taxon>Balneatrichaceae</taxon>
        <taxon>Balneatrix</taxon>
    </lineage>
</organism>
<evidence type="ECO:0000313" key="7">
    <source>
        <dbReference type="EMBL" id="MFB9887301.1"/>
    </source>
</evidence>
<dbReference type="PANTHER" id="PTHR42794:SF1">
    <property type="entry name" value="HEMIN IMPORT ATP-BINDING PROTEIN HMUV"/>
    <property type="match status" value="1"/>
</dbReference>
<sequence>MPILLDAQHLSLPHPLQPRPMLAPVNLQLRSGQLCVLLGPNGAGKSTLLRTLAGLQANYQGQLHWLNQPLQQLDYQARSRLLAYLPQQPQCAWGLQVEDVVALGRLPHGKAQLDNVVEAILSQTDCQRLRQRSLHQLSGGEQARVLLARALAVQAPLLLADEPIAGLDPRHQLQMMQLLQDYSREQGVLLVLHDLNLAARFADQIWLLDEQGQLTQGPPAEVLTAERLQQVYGPRFACDWQRQPPLVEMLGP</sequence>
<dbReference type="InterPro" id="IPR017871">
    <property type="entry name" value="ABC_transporter-like_CS"/>
</dbReference>
<dbReference type="InterPro" id="IPR003593">
    <property type="entry name" value="AAA+_ATPase"/>
</dbReference>
<dbReference type="SUPFAM" id="SSF52540">
    <property type="entry name" value="P-loop containing nucleoside triphosphate hydrolases"/>
    <property type="match status" value="1"/>
</dbReference>
<dbReference type="Gene3D" id="3.40.50.300">
    <property type="entry name" value="P-loop containing nucleotide triphosphate hydrolases"/>
    <property type="match status" value="1"/>
</dbReference>
<dbReference type="PROSITE" id="PS00211">
    <property type="entry name" value="ABC_TRANSPORTER_1"/>
    <property type="match status" value="1"/>
</dbReference>
<dbReference type="GO" id="GO:0005524">
    <property type="term" value="F:ATP binding"/>
    <property type="evidence" value="ECO:0007669"/>
    <property type="project" value="UniProtKB-KW"/>
</dbReference>
<dbReference type="CDD" id="cd03214">
    <property type="entry name" value="ABC_Iron-Siderophores_B12_Hemin"/>
    <property type="match status" value="1"/>
</dbReference>